<name>A0AAX2JC71_9FUSO</name>
<dbReference type="Proteomes" id="UP000249008">
    <property type="component" value="Chromosome 1"/>
</dbReference>
<evidence type="ECO:0000313" key="2">
    <source>
        <dbReference type="Proteomes" id="UP000249008"/>
    </source>
</evidence>
<dbReference type="EMBL" id="LS483487">
    <property type="protein sequence ID" value="SQJ03968.1"/>
    <property type="molecule type" value="Genomic_DNA"/>
</dbReference>
<evidence type="ECO:0000313" key="1">
    <source>
        <dbReference type="EMBL" id="SQJ03968.1"/>
    </source>
</evidence>
<accession>A0AAX2JC71</accession>
<sequence>MGVGINTDPAWKYTIRVIEKISIINGKECLMLVDKRLCTCKKELDRNLKILKEVYPNHSLQIKERKNNKWQVIEYSV</sequence>
<dbReference type="AlphaFoldDB" id="A0AAX2JC71"/>
<organism evidence="1 2">
    <name type="scientific">Fusobacterium ulcerans</name>
    <dbReference type="NCBI Taxonomy" id="861"/>
    <lineage>
        <taxon>Bacteria</taxon>
        <taxon>Fusobacteriati</taxon>
        <taxon>Fusobacteriota</taxon>
        <taxon>Fusobacteriia</taxon>
        <taxon>Fusobacteriales</taxon>
        <taxon>Fusobacteriaceae</taxon>
        <taxon>Fusobacterium</taxon>
    </lineage>
</organism>
<protein>
    <submittedName>
        <fullName evidence="1">Uncharacterized protein</fullName>
    </submittedName>
</protein>
<gene>
    <name evidence="1" type="ORF">NCTC12112_01731</name>
</gene>
<dbReference type="RefSeq" id="WP_005980063.1">
    <property type="nucleotide sequence ID" value="NZ_CABKNW010000004.1"/>
</dbReference>
<reference evidence="1 2" key="1">
    <citation type="submission" date="2018-06" db="EMBL/GenBank/DDBJ databases">
        <authorList>
            <consortium name="Pathogen Informatics"/>
            <person name="Doyle S."/>
        </authorList>
    </citation>
    <scope>NUCLEOTIDE SEQUENCE [LARGE SCALE GENOMIC DNA]</scope>
    <source>
        <strain evidence="1 2">NCTC12112</strain>
    </source>
</reference>
<dbReference type="GeneID" id="78456283"/>
<proteinExistence type="predicted"/>